<evidence type="ECO:0008006" key="3">
    <source>
        <dbReference type="Google" id="ProtNLM"/>
    </source>
</evidence>
<accession>A0A5B9QDD3</accession>
<sequence>MKKLTLMTVFVVAAGINHTTWGQESAQPSTEFSQHDQLRIAVQEICPVSGEKLGSMGSPVKVAIGEAQEEVFLCCAGCAKGKIDPQHWAAIHANIAKAQGKCPIMKKNLPATGAKWTVAQGEIIYVCCPPCIKKINANPEAAVAQVDAYYTAYLQTQNRR</sequence>
<evidence type="ECO:0000313" key="1">
    <source>
        <dbReference type="EMBL" id="QEG35809.1"/>
    </source>
</evidence>
<reference evidence="1 2" key="1">
    <citation type="submission" date="2019-08" db="EMBL/GenBank/DDBJ databases">
        <title>Deep-cultivation of Planctomycetes and their phenomic and genomic characterization uncovers novel biology.</title>
        <authorList>
            <person name="Wiegand S."/>
            <person name="Jogler M."/>
            <person name="Boedeker C."/>
            <person name="Pinto D."/>
            <person name="Vollmers J."/>
            <person name="Rivas-Marin E."/>
            <person name="Kohn T."/>
            <person name="Peeters S.H."/>
            <person name="Heuer A."/>
            <person name="Rast P."/>
            <person name="Oberbeckmann S."/>
            <person name="Bunk B."/>
            <person name="Jeske O."/>
            <person name="Meyerdierks A."/>
            <person name="Storesund J.E."/>
            <person name="Kallscheuer N."/>
            <person name="Luecker S."/>
            <person name="Lage O.M."/>
            <person name="Pohl T."/>
            <person name="Merkel B.J."/>
            <person name="Hornburger P."/>
            <person name="Mueller R.-W."/>
            <person name="Bruemmer F."/>
            <person name="Labrenz M."/>
            <person name="Spormann A.M."/>
            <person name="Op den Camp H."/>
            <person name="Overmann J."/>
            <person name="Amann R."/>
            <person name="Jetten M.S.M."/>
            <person name="Mascher T."/>
            <person name="Medema M.H."/>
            <person name="Devos D.P."/>
            <person name="Kaster A.-K."/>
            <person name="Ovreas L."/>
            <person name="Rohde M."/>
            <person name="Galperin M.Y."/>
            <person name="Jogler C."/>
        </authorList>
    </citation>
    <scope>NUCLEOTIDE SEQUENCE [LARGE SCALE GENOMIC DNA]</scope>
    <source>
        <strain evidence="1 2">Pr1d</strain>
    </source>
</reference>
<protein>
    <recommendedName>
        <fullName evidence="3">Archaeal TRASH domain protein</fullName>
    </recommendedName>
</protein>
<name>A0A5B9QDD3_9BACT</name>
<dbReference type="RefSeq" id="WP_148074269.1">
    <property type="nucleotide sequence ID" value="NZ_CP042913.1"/>
</dbReference>
<evidence type="ECO:0000313" key="2">
    <source>
        <dbReference type="Proteomes" id="UP000323917"/>
    </source>
</evidence>
<proteinExistence type="predicted"/>
<organism evidence="1 2">
    <name type="scientific">Bythopirellula goksoeyrii</name>
    <dbReference type="NCBI Taxonomy" id="1400387"/>
    <lineage>
        <taxon>Bacteria</taxon>
        <taxon>Pseudomonadati</taxon>
        <taxon>Planctomycetota</taxon>
        <taxon>Planctomycetia</taxon>
        <taxon>Pirellulales</taxon>
        <taxon>Lacipirellulaceae</taxon>
        <taxon>Bythopirellula</taxon>
    </lineage>
</organism>
<dbReference type="KEGG" id="bgok:Pr1d_31150"/>
<gene>
    <name evidence="1" type="ORF">Pr1d_31150</name>
</gene>
<dbReference type="AlphaFoldDB" id="A0A5B9QDD3"/>
<dbReference type="EMBL" id="CP042913">
    <property type="protein sequence ID" value="QEG35809.1"/>
    <property type="molecule type" value="Genomic_DNA"/>
</dbReference>
<dbReference type="OrthoDB" id="9806939at2"/>
<dbReference type="Proteomes" id="UP000323917">
    <property type="component" value="Chromosome"/>
</dbReference>
<keyword evidence="2" id="KW-1185">Reference proteome</keyword>